<keyword evidence="1" id="KW-1133">Transmembrane helix</keyword>
<dbReference type="SUPFAM" id="SSF49562">
    <property type="entry name" value="C2 domain (Calcium/lipid-binding domain, CaLB)"/>
    <property type="match status" value="1"/>
</dbReference>
<keyword evidence="3" id="KW-1185">Reference proteome</keyword>
<feature type="transmembrane region" description="Helical" evidence="1">
    <location>
        <begin position="44"/>
        <end position="63"/>
    </location>
</feature>
<evidence type="ECO:0000313" key="3">
    <source>
        <dbReference type="Proteomes" id="UP001642484"/>
    </source>
</evidence>
<keyword evidence="1" id="KW-0812">Transmembrane</keyword>
<accession>A0ABP0MB01</accession>
<evidence type="ECO:0000313" key="2">
    <source>
        <dbReference type="EMBL" id="CAK9047882.1"/>
    </source>
</evidence>
<dbReference type="EMBL" id="CAXAMN010016335">
    <property type="protein sequence ID" value="CAK9047882.1"/>
    <property type="molecule type" value="Genomic_DNA"/>
</dbReference>
<proteinExistence type="predicted"/>
<gene>
    <name evidence="2" type="ORF">CCMP2556_LOCUS24718</name>
</gene>
<organism evidence="2 3">
    <name type="scientific">Durusdinium trenchii</name>
    <dbReference type="NCBI Taxonomy" id="1381693"/>
    <lineage>
        <taxon>Eukaryota</taxon>
        <taxon>Sar</taxon>
        <taxon>Alveolata</taxon>
        <taxon>Dinophyceae</taxon>
        <taxon>Suessiales</taxon>
        <taxon>Symbiodiniaceae</taxon>
        <taxon>Durusdinium</taxon>
    </lineage>
</organism>
<dbReference type="InterPro" id="IPR035892">
    <property type="entry name" value="C2_domain_sf"/>
</dbReference>
<sequence>MFYLFMVIFNATFMFLVLQWLPNWDAASYVAVCVKSAAWLASHVLKWATSLAMIVAFCFVVAFKERIALMLGLDHKQIFNCKMRDCLSCFSTARFTPIELLIWKVEDLPSADIFHANNVFIEAYLGYNETMRTRVHNNAGSDCFLKESIQLNFDQDDDEEKLFLFVQNQKVVGAQELARVEISSDDVKKILKDGHDKGASSSKWSKEFFPYSFPLIPRGQVWVTAVPVVEEHHGYAELARC</sequence>
<comment type="caution">
    <text evidence="2">The sequence shown here is derived from an EMBL/GenBank/DDBJ whole genome shotgun (WGS) entry which is preliminary data.</text>
</comment>
<reference evidence="2 3" key="1">
    <citation type="submission" date="2024-02" db="EMBL/GenBank/DDBJ databases">
        <authorList>
            <person name="Chen Y."/>
            <person name="Shah S."/>
            <person name="Dougan E. K."/>
            <person name="Thang M."/>
            <person name="Chan C."/>
        </authorList>
    </citation>
    <scope>NUCLEOTIDE SEQUENCE [LARGE SCALE GENOMIC DNA]</scope>
</reference>
<feature type="transmembrane region" description="Helical" evidence="1">
    <location>
        <begin position="7"/>
        <end position="24"/>
    </location>
</feature>
<dbReference type="Proteomes" id="UP001642484">
    <property type="component" value="Unassembled WGS sequence"/>
</dbReference>
<protein>
    <submittedName>
        <fullName evidence="2">Uncharacterized protein</fullName>
    </submittedName>
</protein>
<keyword evidence="1" id="KW-0472">Membrane</keyword>
<evidence type="ECO:0000256" key="1">
    <source>
        <dbReference type="SAM" id="Phobius"/>
    </source>
</evidence>
<name>A0ABP0MB01_9DINO</name>